<evidence type="ECO:0000256" key="1">
    <source>
        <dbReference type="ARBA" id="ARBA00022448"/>
    </source>
</evidence>
<dbReference type="NCBIfam" id="NF003756">
    <property type="entry name" value="PRK05349.1"/>
    <property type="match status" value="1"/>
</dbReference>
<keyword evidence="12 16" id="KW-0406">Ion transport</keyword>
<comment type="subunit">
    <text evidence="16">Composed of six subunits; NqrA, NqrB, NqrC, NqrD, NqrE and NqrF.</text>
</comment>
<dbReference type="PANTHER" id="PTHR30578">
    <property type="entry name" value="ELECTRON TRANSPORT COMPLEX PROTEIN RNFD"/>
    <property type="match status" value="1"/>
</dbReference>
<keyword evidence="15 16" id="KW-0739">Sodium transport</keyword>
<dbReference type="HAMAP" id="MF_00426">
    <property type="entry name" value="NqrB"/>
    <property type="match status" value="1"/>
</dbReference>
<evidence type="ECO:0000256" key="4">
    <source>
        <dbReference type="ARBA" id="ARBA00022553"/>
    </source>
</evidence>
<name>A0A2S9Y0Z3_9BACT</name>
<dbReference type="OrthoDB" id="9776359at2"/>
<feature type="transmembrane region" description="Helical" evidence="16">
    <location>
        <begin position="376"/>
        <end position="396"/>
    </location>
</feature>
<evidence type="ECO:0000256" key="15">
    <source>
        <dbReference type="ARBA" id="ARBA00023201"/>
    </source>
</evidence>
<feature type="modified residue" description="FMN phosphoryl threonine" evidence="16 17">
    <location>
        <position position="232"/>
    </location>
</feature>
<proteinExistence type="inferred from homology"/>
<dbReference type="PANTHER" id="PTHR30578:SF1">
    <property type="entry name" value="NA(+)-TRANSLOCATING NADH-QUINONE REDUCTASE SUBUNIT B"/>
    <property type="match status" value="1"/>
</dbReference>
<dbReference type="GO" id="GO:0006814">
    <property type="term" value="P:sodium ion transport"/>
    <property type="evidence" value="ECO:0007669"/>
    <property type="project" value="UniProtKB-UniRule"/>
</dbReference>
<feature type="transmembrane region" description="Helical" evidence="16">
    <location>
        <begin position="324"/>
        <end position="341"/>
    </location>
</feature>
<protein>
    <recommendedName>
        <fullName evidence="16">Na(+)-translocating NADH-quinone reductase subunit B</fullName>
        <shortName evidence="16">Na(+)-NQR subunit B</shortName>
        <shortName evidence="16">Na(+)-translocating NQR subunit B</shortName>
        <ecNumber evidence="16">7.2.1.1</ecNumber>
    </recommendedName>
    <alternativeName>
        <fullName evidence="16">NQR complex subunit B</fullName>
    </alternativeName>
    <alternativeName>
        <fullName evidence="16">NQR-1 subunit B</fullName>
    </alternativeName>
</protein>
<comment type="subcellular location">
    <subcellularLocation>
        <location evidence="16">Cell membrane</location>
        <topology evidence="16">Multi-pass membrane protein</topology>
    </subcellularLocation>
</comment>
<comment type="caution">
    <text evidence="18">The sequence shown here is derived from an EMBL/GenBank/DDBJ whole genome shotgun (WGS) entry which is preliminary data.</text>
</comment>
<dbReference type="GO" id="GO:0055085">
    <property type="term" value="P:transmembrane transport"/>
    <property type="evidence" value="ECO:0007669"/>
    <property type="project" value="InterPro"/>
</dbReference>
<comment type="cofactor">
    <cofactor evidence="16 17">
        <name>FMN</name>
        <dbReference type="ChEBI" id="CHEBI:58210"/>
    </cofactor>
</comment>
<keyword evidence="19" id="KW-1185">Reference proteome</keyword>
<dbReference type="GO" id="GO:0016655">
    <property type="term" value="F:oxidoreductase activity, acting on NAD(P)H, quinone or similar compound as acceptor"/>
    <property type="evidence" value="ECO:0007669"/>
    <property type="project" value="UniProtKB-UniRule"/>
</dbReference>
<feature type="transmembrane region" description="Helical" evidence="16">
    <location>
        <begin position="259"/>
        <end position="285"/>
    </location>
</feature>
<feature type="transmembrane region" description="Helical" evidence="16">
    <location>
        <begin position="152"/>
        <end position="178"/>
    </location>
</feature>
<evidence type="ECO:0000256" key="16">
    <source>
        <dbReference type="HAMAP-Rule" id="MF_00426"/>
    </source>
</evidence>
<evidence type="ECO:0000256" key="9">
    <source>
        <dbReference type="ARBA" id="ARBA00022989"/>
    </source>
</evidence>
<dbReference type="InterPro" id="IPR010966">
    <property type="entry name" value="NqrB"/>
</dbReference>
<dbReference type="EC" id="7.2.1.1" evidence="16"/>
<evidence type="ECO:0000256" key="5">
    <source>
        <dbReference type="ARBA" id="ARBA00022630"/>
    </source>
</evidence>
<evidence type="ECO:0000256" key="17">
    <source>
        <dbReference type="PIRSR" id="PIRSR016055-50"/>
    </source>
</evidence>
<organism evidence="18 19">
    <name type="scientific">Enhygromyxa salina</name>
    <dbReference type="NCBI Taxonomy" id="215803"/>
    <lineage>
        <taxon>Bacteria</taxon>
        <taxon>Pseudomonadati</taxon>
        <taxon>Myxococcota</taxon>
        <taxon>Polyangia</taxon>
        <taxon>Nannocystales</taxon>
        <taxon>Nannocystaceae</taxon>
        <taxon>Enhygromyxa</taxon>
    </lineage>
</organism>
<evidence type="ECO:0000256" key="2">
    <source>
        <dbReference type="ARBA" id="ARBA00022475"/>
    </source>
</evidence>
<feature type="transmembrane region" description="Helical" evidence="16">
    <location>
        <begin position="119"/>
        <end position="140"/>
    </location>
</feature>
<keyword evidence="10 16" id="KW-0520">NAD</keyword>
<accession>A0A2S9Y0Z3</accession>
<evidence type="ECO:0000256" key="3">
    <source>
        <dbReference type="ARBA" id="ARBA00022519"/>
    </source>
</evidence>
<evidence type="ECO:0000256" key="11">
    <source>
        <dbReference type="ARBA" id="ARBA00023053"/>
    </source>
</evidence>
<keyword evidence="3" id="KW-0997">Cell inner membrane</keyword>
<evidence type="ECO:0000256" key="13">
    <source>
        <dbReference type="ARBA" id="ARBA00023075"/>
    </source>
</evidence>
<dbReference type="RefSeq" id="WP_106392323.1">
    <property type="nucleotide sequence ID" value="NZ_PVNK01000144.1"/>
</dbReference>
<evidence type="ECO:0000313" key="18">
    <source>
        <dbReference type="EMBL" id="PRP98788.1"/>
    </source>
</evidence>
<dbReference type="NCBIfam" id="TIGR01937">
    <property type="entry name" value="nqrB"/>
    <property type="match status" value="1"/>
</dbReference>
<comment type="catalytic activity">
    <reaction evidence="16">
        <text>a ubiquinone + n Na(+)(in) + NADH + H(+) = a ubiquinol + n Na(+)(out) + NAD(+)</text>
        <dbReference type="Rhea" id="RHEA:47748"/>
        <dbReference type="Rhea" id="RHEA-COMP:9565"/>
        <dbReference type="Rhea" id="RHEA-COMP:9566"/>
        <dbReference type="ChEBI" id="CHEBI:15378"/>
        <dbReference type="ChEBI" id="CHEBI:16389"/>
        <dbReference type="ChEBI" id="CHEBI:17976"/>
        <dbReference type="ChEBI" id="CHEBI:29101"/>
        <dbReference type="ChEBI" id="CHEBI:57540"/>
        <dbReference type="ChEBI" id="CHEBI:57945"/>
        <dbReference type="EC" id="7.2.1.1"/>
    </reaction>
</comment>
<keyword evidence="13 16" id="KW-0830">Ubiquinone</keyword>
<dbReference type="AlphaFoldDB" id="A0A2S9Y0Z3"/>
<dbReference type="GO" id="GO:0010181">
    <property type="term" value="F:FMN binding"/>
    <property type="evidence" value="ECO:0007669"/>
    <property type="project" value="InterPro"/>
</dbReference>
<evidence type="ECO:0000256" key="12">
    <source>
        <dbReference type="ARBA" id="ARBA00023065"/>
    </source>
</evidence>
<sequence>MDFLRQQLDKLSHHFEKGGKYEALYPLYEAPDTILYTPGTVTKAASHVRDQLDQKRMMITVVLALLPICLFACWNTGYQAALAIGGGAAPLANWQTWVFEALGLEYNVHNHFACGFLGFLYFFPVWVTVGLIGGHVELVFSIIRKHEITEGFLVTWFLFALTLPPTIPLWMVAVGIAFGVTLGKEVFGGVGMNVMNPALVSRAFLFFAYPAAMSGDAVWVAAENTDTFTGATWLGVAADAKNGGMAALEANPDLWMDSFIGVIPGSMGETSALLCLVGAIILVVTKIGSWRTMAGVVVGTVAMALMLNAIGSDTNPMFAMGPEWHMVLGGWAFGMVFMATDPVSSAFTDIGKLIYGFFIGVFVILVRVVNPGYPEGMMLAILFMNMFAPLIDHFVVQANVKRRNARYKAGAGADAGSETAKEAH</sequence>
<comment type="function">
    <text evidence="16">NQR complex catalyzes the reduction of ubiquinone-1 to ubiquinol by two successive reactions, coupled with the transport of Na(+) ions from the cytoplasm to the periplasm. NqrA to NqrE are probably involved in the second step, the conversion of ubisemiquinone to ubiquinol.</text>
</comment>
<feature type="transmembrane region" description="Helical" evidence="16">
    <location>
        <begin position="57"/>
        <end position="77"/>
    </location>
</feature>
<evidence type="ECO:0000256" key="14">
    <source>
        <dbReference type="ARBA" id="ARBA00023136"/>
    </source>
</evidence>
<reference evidence="18 19" key="1">
    <citation type="submission" date="2018-03" db="EMBL/GenBank/DDBJ databases">
        <title>Draft Genome Sequences of the Obligatory Marine Myxobacteria Enhygromyxa salina SWB005.</title>
        <authorList>
            <person name="Poehlein A."/>
            <person name="Moghaddam J.A."/>
            <person name="Harms H."/>
            <person name="Alanjari M."/>
            <person name="Koenig G.M."/>
            <person name="Daniel R."/>
            <person name="Schaeberle T.F."/>
        </authorList>
    </citation>
    <scope>NUCLEOTIDE SEQUENCE [LARGE SCALE GENOMIC DNA]</scope>
    <source>
        <strain evidence="18 19">SWB005</strain>
    </source>
</reference>
<dbReference type="InterPro" id="IPR004338">
    <property type="entry name" value="NqrB/RnfD"/>
</dbReference>
<dbReference type="Proteomes" id="UP000237968">
    <property type="component" value="Unassembled WGS sequence"/>
</dbReference>
<evidence type="ECO:0000313" key="19">
    <source>
        <dbReference type="Proteomes" id="UP000237968"/>
    </source>
</evidence>
<keyword evidence="1 16" id="KW-0813">Transport</keyword>
<feature type="transmembrane region" description="Helical" evidence="16">
    <location>
        <begin position="353"/>
        <end position="370"/>
    </location>
</feature>
<evidence type="ECO:0000256" key="8">
    <source>
        <dbReference type="ARBA" id="ARBA00022967"/>
    </source>
</evidence>
<evidence type="ECO:0000256" key="10">
    <source>
        <dbReference type="ARBA" id="ARBA00023027"/>
    </source>
</evidence>
<evidence type="ECO:0000256" key="6">
    <source>
        <dbReference type="ARBA" id="ARBA00022643"/>
    </source>
</evidence>
<keyword evidence="9 16" id="KW-1133">Transmembrane helix</keyword>
<dbReference type="Pfam" id="PF03116">
    <property type="entry name" value="NQR2_RnfD_RnfE"/>
    <property type="match status" value="1"/>
</dbReference>
<evidence type="ECO:0000256" key="7">
    <source>
        <dbReference type="ARBA" id="ARBA00022692"/>
    </source>
</evidence>
<dbReference type="PIRSF" id="PIRSF016055">
    <property type="entry name" value="NADH-UbQ_OxRdtase_B_su"/>
    <property type="match status" value="1"/>
</dbReference>
<dbReference type="GO" id="GO:0005886">
    <property type="term" value="C:plasma membrane"/>
    <property type="evidence" value="ECO:0007669"/>
    <property type="project" value="UniProtKB-SubCell"/>
</dbReference>
<keyword evidence="8 16" id="KW-1278">Translocase</keyword>
<keyword evidence="18" id="KW-0560">Oxidoreductase</keyword>
<feature type="transmembrane region" description="Helical" evidence="16">
    <location>
        <begin position="292"/>
        <end position="312"/>
    </location>
</feature>
<keyword evidence="6 16" id="KW-0288">FMN</keyword>
<keyword evidence="4 16" id="KW-0597">Phosphoprotein</keyword>
<keyword evidence="5 16" id="KW-0285">Flavoprotein</keyword>
<keyword evidence="11 16" id="KW-0915">Sodium</keyword>
<dbReference type="EMBL" id="PVNK01000144">
    <property type="protein sequence ID" value="PRP98788.1"/>
    <property type="molecule type" value="Genomic_DNA"/>
</dbReference>
<comment type="similarity">
    <text evidence="16">Belongs to the NqrB/RnfD family.</text>
</comment>
<gene>
    <name evidence="16 18" type="primary">nqrB</name>
    <name evidence="18" type="ORF">ENSA5_29440</name>
</gene>
<dbReference type="GO" id="GO:0022904">
    <property type="term" value="P:respiratory electron transport chain"/>
    <property type="evidence" value="ECO:0007669"/>
    <property type="project" value="InterPro"/>
</dbReference>
<keyword evidence="2 16" id="KW-1003">Cell membrane</keyword>
<keyword evidence="7 16" id="KW-0812">Transmembrane</keyword>
<keyword evidence="14 16" id="KW-0472">Membrane</keyword>